<proteinExistence type="predicted"/>
<accession>A0ABU5QK50</accession>
<gene>
    <name evidence="1" type="ORF">VB264_05355</name>
</gene>
<dbReference type="EMBL" id="JAYFUL010000006">
    <property type="protein sequence ID" value="MEA5257204.1"/>
    <property type="molecule type" value="Genomic_DNA"/>
</dbReference>
<name>A0ABU5QK50_9BACT</name>
<keyword evidence="2" id="KW-1185">Reference proteome</keyword>
<evidence type="ECO:0000313" key="1">
    <source>
        <dbReference type="EMBL" id="MEA5257204.1"/>
    </source>
</evidence>
<protein>
    <recommendedName>
        <fullName evidence="3">DUF3805 domain-containing protein</fullName>
    </recommendedName>
</protein>
<organism evidence="1 2">
    <name type="scientific">Arcicella aquatica</name>
    <dbReference type="NCBI Taxonomy" id="217141"/>
    <lineage>
        <taxon>Bacteria</taxon>
        <taxon>Pseudomonadati</taxon>
        <taxon>Bacteroidota</taxon>
        <taxon>Cytophagia</taxon>
        <taxon>Cytophagales</taxon>
        <taxon>Flectobacillaceae</taxon>
        <taxon>Arcicella</taxon>
    </lineage>
</organism>
<dbReference type="Proteomes" id="UP001304671">
    <property type="component" value="Unassembled WGS sequence"/>
</dbReference>
<reference evidence="1 2" key="1">
    <citation type="submission" date="2023-12" db="EMBL/GenBank/DDBJ databases">
        <title>Novel species of the genus Arcicella isolated from rivers.</title>
        <authorList>
            <person name="Lu H."/>
        </authorList>
    </citation>
    <scope>NUCLEOTIDE SEQUENCE [LARGE SCALE GENOMIC DNA]</scope>
    <source>
        <strain evidence="1 2">LMG 21963</strain>
    </source>
</reference>
<comment type="caution">
    <text evidence="1">The sequence shown here is derived from an EMBL/GenBank/DDBJ whole genome shotgun (WGS) entry which is preliminary data.</text>
</comment>
<dbReference type="RefSeq" id="WP_323247428.1">
    <property type="nucleotide sequence ID" value="NZ_JAYFUL010000006.1"/>
</dbReference>
<evidence type="ECO:0000313" key="2">
    <source>
        <dbReference type="Proteomes" id="UP001304671"/>
    </source>
</evidence>
<evidence type="ECO:0008006" key="3">
    <source>
        <dbReference type="Google" id="ProtNLM"/>
    </source>
</evidence>
<sequence length="71" mass="8688">MEKVKFNDEFLEKLNDTTNMWENNVECYEIFGKTKYTAKFWMIYDDTKFYVTYGKKTLPELEHAIFNILKK</sequence>